<feature type="region of interest" description="Disordered" evidence="9">
    <location>
        <begin position="1"/>
        <end position="46"/>
    </location>
</feature>
<gene>
    <name evidence="10" type="ORF">Sjap_025725</name>
</gene>
<evidence type="ECO:0000256" key="4">
    <source>
        <dbReference type="ARBA" id="ARBA00022989"/>
    </source>
</evidence>
<evidence type="ECO:0000256" key="6">
    <source>
        <dbReference type="ARBA" id="ARBA00023136"/>
    </source>
</evidence>
<feature type="coiled-coil region" evidence="8">
    <location>
        <begin position="239"/>
        <end position="287"/>
    </location>
</feature>
<comment type="caution">
    <text evidence="10">The sequence shown here is derived from an EMBL/GenBank/DDBJ whole genome shotgun (WGS) entry which is preliminary data.</text>
</comment>
<keyword evidence="3" id="KW-0812">Transmembrane</keyword>
<name>A0AAP0EA27_9MAGN</name>
<evidence type="ECO:0000256" key="9">
    <source>
        <dbReference type="SAM" id="MobiDB-lite"/>
    </source>
</evidence>
<dbReference type="Proteomes" id="UP001417504">
    <property type="component" value="Unassembled WGS sequence"/>
</dbReference>
<keyword evidence="4" id="KW-1133">Transmembrane helix</keyword>
<proteinExistence type="inferred from homology"/>
<evidence type="ECO:0000256" key="1">
    <source>
        <dbReference type="ARBA" id="ARBA00004162"/>
    </source>
</evidence>
<reference evidence="10 11" key="1">
    <citation type="submission" date="2024-01" db="EMBL/GenBank/DDBJ databases">
        <title>Genome assemblies of Stephania.</title>
        <authorList>
            <person name="Yang L."/>
        </authorList>
    </citation>
    <scope>NUCLEOTIDE SEQUENCE [LARGE SCALE GENOMIC DNA]</scope>
    <source>
        <strain evidence="10">QJT</strain>
        <tissue evidence="10">Leaf</tissue>
    </source>
</reference>
<evidence type="ECO:0000256" key="2">
    <source>
        <dbReference type="ARBA" id="ARBA00022475"/>
    </source>
</evidence>
<comment type="subcellular location">
    <subcellularLocation>
        <location evidence="1">Cell membrane</location>
        <topology evidence="1">Single-pass membrane protein</topology>
    </subcellularLocation>
</comment>
<dbReference type="GO" id="GO:0005886">
    <property type="term" value="C:plasma membrane"/>
    <property type="evidence" value="ECO:0007669"/>
    <property type="project" value="UniProtKB-SubCell"/>
</dbReference>
<evidence type="ECO:0000313" key="11">
    <source>
        <dbReference type="Proteomes" id="UP001417504"/>
    </source>
</evidence>
<feature type="compositionally biased region" description="Basic and acidic residues" evidence="9">
    <location>
        <begin position="24"/>
        <end position="34"/>
    </location>
</feature>
<evidence type="ECO:0000256" key="8">
    <source>
        <dbReference type="SAM" id="Coils"/>
    </source>
</evidence>
<evidence type="ECO:0000256" key="7">
    <source>
        <dbReference type="ARBA" id="ARBA00038080"/>
    </source>
</evidence>
<keyword evidence="6" id="KW-0472">Membrane</keyword>
<protein>
    <submittedName>
        <fullName evidence="10">Uncharacterized protein</fullName>
    </submittedName>
</protein>
<dbReference type="InterPro" id="IPR055282">
    <property type="entry name" value="PPI1-4"/>
</dbReference>
<keyword evidence="5 8" id="KW-0175">Coiled coil</keyword>
<dbReference type="AlphaFoldDB" id="A0AAP0EA27"/>
<comment type="similarity">
    <text evidence="7">Belongs to the plant Proton pump-interactor protein family.</text>
</comment>
<evidence type="ECO:0000256" key="3">
    <source>
        <dbReference type="ARBA" id="ARBA00022692"/>
    </source>
</evidence>
<dbReference type="PANTHER" id="PTHR32219">
    <property type="entry name" value="RNA-BINDING PROTEIN YLMH-RELATED"/>
    <property type="match status" value="1"/>
</dbReference>
<sequence>MQSKSDETSLDETFNEKFNINDTPKSDSEKREYGDFEADEDPSMDTKKGKQIHRFYFPKFPIFKDPELELKIIEAEKLVGERNETRLEIESKINLKADDLTEITFNLRPLMSEEKLYRSFLQENYWRKNASLQKLAELHRQRTKKNGNKKGGVYLCSSEEELNDLILSLRYRLRCQSDGAESFGDEKLMLREIKQLEGTRSKVQASAARREKILALEGQNGFVQYELLEEQQCNVKEKKHKLARKIKLMKEQHKAIERDLKLLKKELAFADRKRDEAYEGLAELRRQGDERVMNSFCLHAIKCIKSSEIIEFDPCSRTLLVWIEAFMLLISLDALEW</sequence>
<evidence type="ECO:0000256" key="5">
    <source>
        <dbReference type="ARBA" id="ARBA00023054"/>
    </source>
</evidence>
<evidence type="ECO:0000313" key="10">
    <source>
        <dbReference type="EMBL" id="KAK9085314.1"/>
    </source>
</evidence>
<accession>A0AAP0EA27</accession>
<keyword evidence="2" id="KW-1003">Cell membrane</keyword>
<dbReference type="PANTHER" id="PTHR32219:SF2">
    <property type="entry name" value="PROTON PUMP-INTERACTOR 1"/>
    <property type="match status" value="1"/>
</dbReference>
<keyword evidence="11" id="KW-1185">Reference proteome</keyword>
<dbReference type="EMBL" id="JBBNAE010000011">
    <property type="protein sequence ID" value="KAK9085314.1"/>
    <property type="molecule type" value="Genomic_DNA"/>
</dbReference>
<organism evidence="10 11">
    <name type="scientific">Stephania japonica</name>
    <dbReference type="NCBI Taxonomy" id="461633"/>
    <lineage>
        <taxon>Eukaryota</taxon>
        <taxon>Viridiplantae</taxon>
        <taxon>Streptophyta</taxon>
        <taxon>Embryophyta</taxon>
        <taxon>Tracheophyta</taxon>
        <taxon>Spermatophyta</taxon>
        <taxon>Magnoliopsida</taxon>
        <taxon>Ranunculales</taxon>
        <taxon>Menispermaceae</taxon>
        <taxon>Menispermoideae</taxon>
        <taxon>Cissampelideae</taxon>
        <taxon>Stephania</taxon>
    </lineage>
</organism>